<evidence type="ECO:0000256" key="2">
    <source>
        <dbReference type="SAM" id="MobiDB-lite"/>
    </source>
</evidence>
<evidence type="ECO:0000313" key="3">
    <source>
        <dbReference type="EMBL" id="TMW64969.1"/>
    </source>
</evidence>
<evidence type="ECO:0000256" key="1">
    <source>
        <dbReference type="SAM" id="Coils"/>
    </source>
</evidence>
<dbReference type="OrthoDB" id="166747at2759"/>
<keyword evidence="4" id="KW-1185">Reference proteome</keyword>
<protein>
    <submittedName>
        <fullName evidence="3">Uncharacterized protein</fullName>
    </submittedName>
</protein>
<gene>
    <name evidence="3" type="ORF">Poli38472_009136</name>
</gene>
<evidence type="ECO:0000313" key="4">
    <source>
        <dbReference type="Proteomes" id="UP000794436"/>
    </source>
</evidence>
<organism evidence="3 4">
    <name type="scientific">Pythium oligandrum</name>
    <name type="common">Mycoparasitic fungus</name>
    <dbReference type="NCBI Taxonomy" id="41045"/>
    <lineage>
        <taxon>Eukaryota</taxon>
        <taxon>Sar</taxon>
        <taxon>Stramenopiles</taxon>
        <taxon>Oomycota</taxon>
        <taxon>Peronosporomycetes</taxon>
        <taxon>Pythiales</taxon>
        <taxon>Pythiaceae</taxon>
        <taxon>Pythium</taxon>
    </lineage>
</organism>
<sequence>MGITGSLIPDFTPRYEEPALVPSHSQQQIALGERLAVFSRARSRTSSGSRSLKSSRSSSSLSSSSSLRSVVRLQDVQELLESQSRLLKEKTDVEIVAMRHALQDEARKREEAERKIHFLCEKLGIEDTS</sequence>
<name>A0A8K1CKY4_PYTOL</name>
<dbReference type="AlphaFoldDB" id="A0A8K1CKY4"/>
<proteinExistence type="predicted"/>
<accession>A0A8K1CKY4</accession>
<feature type="coiled-coil region" evidence="1">
    <location>
        <begin position="95"/>
        <end position="122"/>
    </location>
</feature>
<dbReference type="Proteomes" id="UP000794436">
    <property type="component" value="Unassembled WGS sequence"/>
</dbReference>
<feature type="region of interest" description="Disordered" evidence="2">
    <location>
        <begin position="42"/>
        <end position="69"/>
    </location>
</feature>
<dbReference type="EMBL" id="SPLM01000038">
    <property type="protein sequence ID" value="TMW64969.1"/>
    <property type="molecule type" value="Genomic_DNA"/>
</dbReference>
<feature type="compositionally biased region" description="Low complexity" evidence="2">
    <location>
        <begin position="44"/>
        <end position="69"/>
    </location>
</feature>
<reference evidence="3" key="1">
    <citation type="submission" date="2019-03" db="EMBL/GenBank/DDBJ databases">
        <title>Long read genome sequence of the mycoparasitic Pythium oligandrum ATCC 38472 isolated from sugarbeet rhizosphere.</title>
        <authorList>
            <person name="Gaulin E."/>
        </authorList>
    </citation>
    <scope>NUCLEOTIDE SEQUENCE</scope>
    <source>
        <strain evidence="3">ATCC 38472_TT</strain>
    </source>
</reference>
<comment type="caution">
    <text evidence="3">The sequence shown here is derived from an EMBL/GenBank/DDBJ whole genome shotgun (WGS) entry which is preliminary data.</text>
</comment>
<keyword evidence="1" id="KW-0175">Coiled coil</keyword>